<dbReference type="InterPro" id="IPR010095">
    <property type="entry name" value="Cas12f1-like_TNB"/>
</dbReference>
<evidence type="ECO:0000259" key="3">
    <source>
        <dbReference type="Pfam" id="PF07282"/>
    </source>
</evidence>
<dbReference type="EMBL" id="BOOB01000004">
    <property type="protein sequence ID" value="GIH30511.1"/>
    <property type="molecule type" value="Genomic_DNA"/>
</dbReference>
<feature type="domain" description="Cas12f1-like TNB" evidence="3">
    <location>
        <begin position="271"/>
        <end position="315"/>
    </location>
</feature>
<dbReference type="Proteomes" id="UP000651728">
    <property type="component" value="Unassembled WGS sequence"/>
</dbReference>
<protein>
    <recommendedName>
        <fullName evidence="3">Cas12f1-like TNB domain-containing protein</fullName>
    </recommendedName>
</protein>
<accession>A0ABQ4F6T3</accession>
<reference evidence="4 5" key="1">
    <citation type="submission" date="2021-01" db="EMBL/GenBank/DDBJ databases">
        <title>Whole genome shotgun sequence of Microbispora amethystogenes NBRC 101907.</title>
        <authorList>
            <person name="Komaki H."/>
            <person name="Tamura T."/>
        </authorList>
    </citation>
    <scope>NUCLEOTIDE SEQUENCE [LARGE SCALE GENOMIC DNA]</scope>
    <source>
        <strain evidence="4 5">NBRC 101907</strain>
    </source>
</reference>
<name>A0ABQ4F6T3_9ACTN</name>
<organism evidence="4 5">
    <name type="scientific">Microbispora amethystogenes</name>
    <dbReference type="NCBI Taxonomy" id="1427754"/>
    <lineage>
        <taxon>Bacteria</taxon>
        <taxon>Bacillati</taxon>
        <taxon>Actinomycetota</taxon>
        <taxon>Actinomycetes</taxon>
        <taxon>Streptosporangiales</taxon>
        <taxon>Streptosporangiaceae</taxon>
        <taxon>Microbispora</taxon>
    </lineage>
</organism>
<evidence type="ECO:0000313" key="5">
    <source>
        <dbReference type="Proteomes" id="UP000651728"/>
    </source>
</evidence>
<evidence type="ECO:0000256" key="1">
    <source>
        <dbReference type="ARBA" id="ARBA00023125"/>
    </source>
</evidence>
<sequence length="333" mass="35915">MKLVVQVKLLPDATTEAALRETLALCNQAANHAPRRAFTTGITGRTSLQRLVYGDLKAMGLSAQPAIHVTRKVAGAYATLKANLKAGNHGPIGSKRRAKAENDPIRFRKDAAQPYDDRCLSWQYDARTVSIWTPRGRSGRIPFACSPEQMKLQRRRPAHGRTVETGTASQPPSALSPPDEGHQVRETAPAQTVRPGSALRGRHQPPHIQDHRDRGATHLARRRPGRPGRHPREGTAPQAPAGHAALVELPPARDVHLLQGPAFRGTGGVREPRHTSQRCSACGHIAKKNRPDQATFTCTSCGFAEHADVNAARNIAARGVAGWAVSHAADDAA</sequence>
<gene>
    <name evidence="4" type="ORF">Mam01_06750</name>
</gene>
<feature type="compositionally biased region" description="Basic residues" evidence="2">
    <location>
        <begin position="219"/>
        <end position="229"/>
    </location>
</feature>
<dbReference type="Pfam" id="PF07282">
    <property type="entry name" value="Cas12f1-like_TNB"/>
    <property type="match status" value="1"/>
</dbReference>
<feature type="compositionally biased region" description="Polar residues" evidence="2">
    <location>
        <begin position="164"/>
        <end position="173"/>
    </location>
</feature>
<feature type="region of interest" description="Disordered" evidence="2">
    <location>
        <begin position="135"/>
        <end position="238"/>
    </location>
</feature>
<evidence type="ECO:0000256" key="2">
    <source>
        <dbReference type="SAM" id="MobiDB-lite"/>
    </source>
</evidence>
<evidence type="ECO:0000313" key="4">
    <source>
        <dbReference type="EMBL" id="GIH30511.1"/>
    </source>
</evidence>
<comment type="caution">
    <text evidence="4">The sequence shown here is derived from an EMBL/GenBank/DDBJ whole genome shotgun (WGS) entry which is preliminary data.</text>
</comment>
<keyword evidence="5" id="KW-1185">Reference proteome</keyword>
<proteinExistence type="predicted"/>
<keyword evidence="1" id="KW-0238">DNA-binding</keyword>